<accession>A0A371PCI0</accession>
<dbReference type="AlphaFoldDB" id="A0A371PCI0"/>
<gene>
    <name evidence="2" type="ORF">DX116_06700</name>
</gene>
<evidence type="ECO:0000313" key="3">
    <source>
        <dbReference type="Proteomes" id="UP000265581"/>
    </source>
</evidence>
<dbReference type="Pfam" id="PF13489">
    <property type="entry name" value="Methyltransf_23"/>
    <property type="match status" value="1"/>
</dbReference>
<dbReference type="OrthoDB" id="9777638at2"/>
<keyword evidence="2" id="KW-0808">Transferase</keyword>
<dbReference type="RefSeq" id="WP_119703361.1">
    <property type="nucleotide sequence ID" value="NZ_JBHSOI010000001.1"/>
</dbReference>
<dbReference type="InterPro" id="IPR029063">
    <property type="entry name" value="SAM-dependent_MTases_sf"/>
</dbReference>
<dbReference type="Proteomes" id="UP000265581">
    <property type="component" value="Unassembled WGS sequence"/>
</dbReference>
<dbReference type="Gene3D" id="3.40.50.150">
    <property type="entry name" value="Vaccinia Virus protein VP39"/>
    <property type="match status" value="1"/>
</dbReference>
<comment type="caution">
    <text evidence="2">The sequence shown here is derived from an EMBL/GenBank/DDBJ whole genome shotgun (WGS) entry which is preliminary data.</text>
</comment>
<dbReference type="GO" id="GO:0008168">
    <property type="term" value="F:methyltransferase activity"/>
    <property type="evidence" value="ECO:0007669"/>
    <property type="project" value="UniProtKB-KW"/>
</dbReference>
<reference evidence="2 3" key="1">
    <citation type="submission" date="2018-08" db="EMBL/GenBank/DDBJ databases">
        <title>Aeromicrobium sp. M2KJ-4, whole genome shotgun sequence.</title>
        <authorList>
            <person name="Tuo L."/>
        </authorList>
    </citation>
    <scope>NUCLEOTIDE SEQUENCE [LARGE SCALE GENOMIC DNA]</scope>
    <source>
        <strain evidence="2 3">M2KJ-4</strain>
    </source>
</reference>
<evidence type="ECO:0000256" key="1">
    <source>
        <dbReference type="SAM" id="MobiDB-lite"/>
    </source>
</evidence>
<feature type="compositionally biased region" description="Low complexity" evidence="1">
    <location>
        <begin position="1"/>
        <end position="16"/>
    </location>
</feature>
<sequence>MASPLSRLRSRLSSSPAPAPAPAVKQARQYGPYGVAGRLLREVGDHPRGEGTIDREGDDPTEVAAVRAGWLLLDAYERMTRRGADRVFGHELDAWHAYADTLAELEYTLPDGRELKPENRKNRLRFRRTVDFAREGEVVFDVGFGHGLLAASLIKDRGIKKYFGIDIIDRYIPTATGLFAVNGLAPETLELEAQDLYTLTRERIAATGATLVICCEVLEHVPDAELALKTLADALPEGADLLFSVPMHGRIEGAWGHVSVFDVDRLKGMLDGAGLYAHHVEPLANAWSIVVASRDPAPSRRVREATGRPPERVSRPLSAHRDYVYLAGDDFTAVGPSTVERQSDQTARWQFSSGGGYTFAVDGLESLRLWFNPVDADQVSRMVATAYAGDTKVGHWAWKRKDGQMSDGVVLSTALRAGEVGLHFIGDQNDDAVTADRIEVLGRVEGGGRAEIEIGVAYLP</sequence>
<dbReference type="EMBL" id="QUBR01000001">
    <property type="protein sequence ID" value="REK73248.1"/>
    <property type="molecule type" value="Genomic_DNA"/>
</dbReference>
<evidence type="ECO:0000313" key="2">
    <source>
        <dbReference type="EMBL" id="REK73248.1"/>
    </source>
</evidence>
<keyword evidence="2" id="KW-0489">Methyltransferase</keyword>
<dbReference type="GO" id="GO:0032259">
    <property type="term" value="P:methylation"/>
    <property type="evidence" value="ECO:0007669"/>
    <property type="project" value="UniProtKB-KW"/>
</dbReference>
<organism evidence="2 3">
    <name type="scientific">Aeromicrobium endophyticum</name>
    <dbReference type="NCBI Taxonomy" id="2292704"/>
    <lineage>
        <taxon>Bacteria</taxon>
        <taxon>Bacillati</taxon>
        <taxon>Actinomycetota</taxon>
        <taxon>Actinomycetes</taxon>
        <taxon>Propionibacteriales</taxon>
        <taxon>Nocardioidaceae</taxon>
        <taxon>Aeromicrobium</taxon>
    </lineage>
</organism>
<keyword evidence="3" id="KW-1185">Reference proteome</keyword>
<feature type="region of interest" description="Disordered" evidence="1">
    <location>
        <begin position="1"/>
        <end position="28"/>
    </location>
</feature>
<proteinExistence type="predicted"/>
<dbReference type="SUPFAM" id="SSF53335">
    <property type="entry name" value="S-adenosyl-L-methionine-dependent methyltransferases"/>
    <property type="match status" value="1"/>
</dbReference>
<protein>
    <submittedName>
        <fullName evidence="2">Methyltransferase domain-containing protein</fullName>
    </submittedName>
</protein>
<name>A0A371PCI0_9ACTN</name>